<gene>
    <name evidence="1" type="ORF">IWX90DRAFT_4086</name>
</gene>
<proteinExistence type="predicted"/>
<protein>
    <submittedName>
        <fullName evidence="1">Uncharacterized protein</fullName>
    </submittedName>
</protein>
<keyword evidence="2" id="KW-1185">Reference proteome</keyword>
<dbReference type="EMBL" id="JBBWUH010000001">
    <property type="protein sequence ID" value="KAK8176961.1"/>
    <property type="molecule type" value="Genomic_DNA"/>
</dbReference>
<evidence type="ECO:0000313" key="1">
    <source>
        <dbReference type="EMBL" id="KAK8176961.1"/>
    </source>
</evidence>
<accession>A0ABR1Y5Q3</accession>
<sequence length="267" mass="29034">MLHLLPAELPAARRRRPLRLRPQAAQPRPAAARRRCVRVQSGVGGIKGAGDVDDIACSSSVSFAAPIYLISEIRPVSNVNQGSFTECSVKRADNGEHASTLAPCRDKTTVSLVAKVPYHACVETQNYLHGVSVGFKWFLTTASRRRKRDLGGEETDEGEAQDGEILEYEIWHNETEGKGSRPCKLLRLYRVDEPAVVDAESRPAFRTPHRQSNGIAVMVSSLGGSSVTSMFNQPPYSGESPGVSFNQVGSLANGTQLLIPSMFSELN</sequence>
<dbReference type="Proteomes" id="UP001456524">
    <property type="component" value="Unassembled WGS sequence"/>
</dbReference>
<evidence type="ECO:0000313" key="2">
    <source>
        <dbReference type="Proteomes" id="UP001456524"/>
    </source>
</evidence>
<comment type="caution">
    <text evidence="1">The sequence shown here is derived from an EMBL/GenBank/DDBJ whole genome shotgun (WGS) entry which is preliminary data.</text>
</comment>
<name>A0ABR1Y5Q3_9PEZI</name>
<reference evidence="1 2" key="1">
    <citation type="journal article" date="2022" name="G3 (Bethesda)">
        <title>Enemy or ally: a genomic approach to elucidate the lifestyle of Phyllosticta citrichinaensis.</title>
        <authorList>
            <person name="Buijs V.A."/>
            <person name="Groenewald J.Z."/>
            <person name="Haridas S."/>
            <person name="LaButti K.M."/>
            <person name="Lipzen A."/>
            <person name="Martin F.M."/>
            <person name="Barry K."/>
            <person name="Grigoriev I.V."/>
            <person name="Crous P.W."/>
            <person name="Seidl M.F."/>
        </authorList>
    </citation>
    <scope>NUCLEOTIDE SEQUENCE [LARGE SCALE GENOMIC DNA]</scope>
    <source>
        <strain evidence="1 2">CBS 129764</strain>
    </source>
</reference>
<organism evidence="1 2">
    <name type="scientific">Phyllosticta citrichinensis</name>
    <dbReference type="NCBI Taxonomy" id="1130410"/>
    <lineage>
        <taxon>Eukaryota</taxon>
        <taxon>Fungi</taxon>
        <taxon>Dikarya</taxon>
        <taxon>Ascomycota</taxon>
        <taxon>Pezizomycotina</taxon>
        <taxon>Dothideomycetes</taxon>
        <taxon>Dothideomycetes incertae sedis</taxon>
        <taxon>Botryosphaeriales</taxon>
        <taxon>Phyllostictaceae</taxon>
        <taxon>Phyllosticta</taxon>
    </lineage>
</organism>